<gene>
    <name evidence="1" type="ORF">Goslar_00153</name>
</gene>
<evidence type="ECO:0000313" key="1">
    <source>
        <dbReference type="EMBL" id="QBO63946.1"/>
    </source>
</evidence>
<dbReference type="Proteomes" id="UP000294673">
    <property type="component" value="Segment"/>
</dbReference>
<organism evidence="1 2">
    <name type="scientific">Escherichia phage vB_EcoM_Goslar</name>
    <dbReference type="NCBI Taxonomy" id="2502409"/>
    <lineage>
        <taxon>Viruses</taxon>
        <taxon>Duplodnaviria</taxon>
        <taxon>Heunggongvirae</taxon>
        <taxon>Uroviricota</taxon>
        <taxon>Caudoviricetes</taxon>
        <taxon>Chimalliviridae</taxon>
        <taxon>Goslarvirus</taxon>
        <taxon>Goslarvirus goslar</taxon>
    </lineage>
</organism>
<evidence type="ECO:0000313" key="2">
    <source>
        <dbReference type="Proteomes" id="UP000294673"/>
    </source>
</evidence>
<accession>A0A482GHU5</accession>
<dbReference type="EMBL" id="MK327938">
    <property type="protein sequence ID" value="QBO63946.1"/>
    <property type="molecule type" value="Genomic_DNA"/>
</dbReference>
<name>A0A482GHU5_BPGOS</name>
<proteinExistence type="predicted"/>
<reference evidence="1 2" key="1">
    <citation type="submission" date="2018-12" db="EMBL/GenBank/DDBJ databases">
        <title>Still something new to discover - new insights into E. coli phage diversity and taxonomy.</title>
        <authorList>
            <person name="Korf I.H.E."/>
            <person name="Adriaennsens E."/>
            <person name="Dreiseikelmann B."/>
            <person name="Kropinski A."/>
            <person name="Nimtz M."/>
            <person name="Meier-Kolthoff J.P."/>
            <person name="Rohde M."/>
            <person name="van Raaij M."/>
            <person name="Wittmann J."/>
        </authorList>
    </citation>
    <scope>NUCLEOTIDE SEQUENCE [LARGE SCALE GENOMIC DNA]</scope>
</reference>
<sequence length="87" mass="10211">MGVSIHLHEAIMAKKPKKRNKRYNPNKRSKFTLVYMTDTEFQEANRRHHCLREAYLNEHGPKVLTAADDVPEEQFTDIQLFLSKGIQ</sequence>
<protein>
    <submittedName>
        <fullName evidence="1">Uncharacterized protein</fullName>
    </submittedName>
</protein>
<organismHost>
    <name type="scientific">Escherichia coli</name>
    <dbReference type="NCBI Taxonomy" id="562"/>
</organismHost>
<keyword evidence="2" id="KW-1185">Reference proteome</keyword>